<organism evidence="3 4">
    <name type="scientific">Methyloversatilis universalis (strain ATCC BAA-1314 / DSM 25237 / JCM 13912 / CCUG 52030 / FAM5)</name>
    <dbReference type="NCBI Taxonomy" id="1000565"/>
    <lineage>
        <taxon>Bacteria</taxon>
        <taxon>Pseudomonadati</taxon>
        <taxon>Pseudomonadota</taxon>
        <taxon>Betaproteobacteria</taxon>
        <taxon>Nitrosomonadales</taxon>
        <taxon>Sterolibacteriaceae</taxon>
        <taxon>Methyloversatilis</taxon>
    </lineage>
</organism>
<feature type="transmembrane region" description="Helical" evidence="1">
    <location>
        <begin position="121"/>
        <end position="145"/>
    </location>
</feature>
<dbReference type="Proteomes" id="UP000005019">
    <property type="component" value="Unassembled WGS sequence"/>
</dbReference>
<keyword evidence="1" id="KW-0472">Membrane</keyword>
<feature type="transmembrane region" description="Helical" evidence="1">
    <location>
        <begin position="42"/>
        <end position="63"/>
    </location>
</feature>
<comment type="caution">
    <text evidence="3">The sequence shown here is derived from an EMBL/GenBank/DDBJ whole genome shotgun (WGS) entry which is preliminary data.</text>
</comment>
<accession>F5RE36</accession>
<evidence type="ECO:0000313" key="4">
    <source>
        <dbReference type="Proteomes" id="UP000005019"/>
    </source>
</evidence>
<gene>
    <name evidence="3" type="ORF">METUNv1_02554</name>
</gene>
<keyword evidence="1" id="KW-0812">Transmembrane</keyword>
<feature type="domain" description="Urease accessory protein UreH-like transmembrane" evidence="2">
    <location>
        <begin position="1"/>
        <end position="199"/>
    </location>
</feature>
<dbReference type="PANTHER" id="PTHR42208:SF1">
    <property type="entry name" value="HEAVY METAL TRANSPORTER"/>
    <property type="match status" value="1"/>
</dbReference>
<feature type="transmembrane region" description="Helical" evidence="1">
    <location>
        <begin position="69"/>
        <end position="92"/>
    </location>
</feature>
<sequence>MCGGIVSAISAGVPQARRPGWRGQLPALAMHLAYSGGRISSYALAGAVAGGVGGVSLLAGRAAPVQMTLYVLANVMMIALGAYLAGYTRLLAPVEALGRPLWTRVQPLARRFLPARSPAQALGVGLLWGFLPCGLVYSMLGLALLSGSPSSGALIMVAFGLGTLPNLLLAGMLLTRLRGLTRHPVLRRAAGLLVLGFGVAGLARASTLGDGLWNGLICHT</sequence>
<feature type="transmembrane region" description="Helical" evidence="1">
    <location>
        <begin position="151"/>
        <end position="173"/>
    </location>
</feature>
<dbReference type="STRING" id="1000565.METUNv1_02554"/>
<keyword evidence="1" id="KW-1133">Transmembrane helix</keyword>
<name>F5RE36_METUF</name>
<reference evidence="3 4" key="1">
    <citation type="journal article" date="2011" name="J. Bacteriol.">
        <title>Genome sequence of Methyloversatilis universalis FAM5T, a methylotrophic representative of the order Rhodocyclales.</title>
        <authorList>
            <person name="Kittichotirat W."/>
            <person name="Good N.M."/>
            <person name="Hall R."/>
            <person name="Bringel F."/>
            <person name="Lajus A."/>
            <person name="Medigue C."/>
            <person name="Smalley N.E."/>
            <person name="Beck D."/>
            <person name="Bumgarner R."/>
            <person name="Vuilleumier S."/>
            <person name="Kalyuzhnaya M.G."/>
        </authorList>
    </citation>
    <scope>NUCLEOTIDE SEQUENCE [LARGE SCALE GENOMIC DNA]</scope>
    <source>
        <strain evidence="4">ATCC BAA-1314 / JCM 13912 / FAM5</strain>
    </source>
</reference>
<protein>
    <recommendedName>
        <fullName evidence="2">Urease accessory protein UreH-like transmembrane domain-containing protein</fullName>
    </recommendedName>
</protein>
<feature type="transmembrane region" description="Helical" evidence="1">
    <location>
        <begin position="185"/>
        <end position="203"/>
    </location>
</feature>
<dbReference type="InterPro" id="IPR039447">
    <property type="entry name" value="UreH-like_TM_dom"/>
</dbReference>
<dbReference type="PANTHER" id="PTHR42208">
    <property type="entry name" value="HEAVY METAL TRANSPORTER-RELATED"/>
    <property type="match status" value="1"/>
</dbReference>
<evidence type="ECO:0000313" key="3">
    <source>
        <dbReference type="EMBL" id="EGK71167.1"/>
    </source>
</evidence>
<proteinExistence type="predicted"/>
<dbReference type="Pfam" id="PF13386">
    <property type="entry name" value="DsbD_2"/>
    <property type="match status" value="1"/>
</dbReference>
<evidence type="ECO:0000256" key="1">
    <source>
        <dbReference type="SAM" id="Phobius"/>
    </source>
</evidence>
<keyword evidence="4" id="KW-1185">Reference proteome</keyword>
<dbReference type="eggNOG" id="COG2836">
    <property type="taxonomic scope" value="Bacteria"/>
</dbReference>
<dbReference type="AlphaFoldDB" id="F5RE36"/>
<evidence type="ECO:0000259" key="2">
    <source>
        <dbReference type="Pfam" id="PF13386"/>
    </source>
</evidence>
<dbReference type="EMBL" id="AFHG01000052">
    <property type="protein sequence ID" value="EGK71167.1"/>
    <property type="molecule type" value="Genomic_DNA"/>
</dbReference>